<dbReference type="AlphaFoldDB" id="A0A5D3BVX3"/>
<protein>
    <recommendedName>
        <fullName evidence="2">Retrotransposon gag domain-containing protein</fullName>
    </recommendedName>
</protein>
<dbReference type="Proteomes" id="UP000321393">
    <property type="component" value="Unassembled WGS sequence"/>
</dbReference>
<evidence type="ECO:0000313" key="4">
    <source>
        <dbReference type="EMBL" id="TYK02249.1"/>
    </source>
</evidence>
<reference evidence="5 6" key="1">
    <citation type="submission" date="2019-08" db="EMBL/GenBank/DDBJ databases">
        <title>Draft genome sequences of two oriental melons (Cucumis melo L. var makuwa).</title>
        <authorList>
            <person name="Kwon S.-Y."/>
        </authorList>
    </citation>
    <scope>NUCLEOTIDE SEQUENCE [LARGE SCALE GENOMIC DNA]</scope>
    <source>
        <strain evidence="6">cv. Chang Bougi</strain>
        <strain evidence="5">cv. SW 3</strain>
        <tissue evidence="4">Leaf</tissue>
    </source>
</reference>
<evidence type="ECO:0000313" key="3">
    <source>
        <dbReference type="EMBL" id="KAA0060624.1"/>
    </source>
</evidence>
<feature type="region of interest" description="Disordered" evidence="1">
    <location>
        <begin position="184"/>
        <end position="241"/>
    </location>
</feature>
<evidence type="ECO:0000313" key="5">
    <source>
        <dbReference type="Proteomes" id="UP000321393"/>
    </source>
</evidence>
<evidence type="ECO:0000256" key="1">
    <source>
        <dbReference type="SAM" id="MobiDB-lite"/>
    </source>
</evidence>
<dbReference type="OrthoDB" id="782535at2759"/>
<proteinExistence type="predicted"/>
<sequence length="378" mass="43770">MANQVSVGGTVPVTKVKVPEPKPFCGVRDAKALENFIFDLGQYFKATNTVTEEAKVTLTTMYLCEDAKLWWRSRYMDIQEGRCTIDTWDVLKKELRWQFFLENVEILARQKLRDLKHTGKIREYVKQFAGLMLDIRDMLEKDKVFCFVEGLKPWARAKLYEQRVKDLTSAYAAAERLFDLTSDSQDVRRHQSSSPGRNRNSRSSYPKAVEGDECPGKDRKFHQSNTENTWRRPNNRSPTKRPLSCFICGRPHLPRECPNKVDFHAFQASLITDSDDKSNQVEDEMGQIDGSEKTRIGAIKYMSSLQKRSGERHVPTKGGLLRLRLRWKKDEGRKFCYPTYHRTSEANDDKVGRMERPRKLYGCEDGRLRRSTGNGVPP</sequence>
<feature type="domain" description="Retrotransposon gag" evidence="2">
    <location>
        <begin position="58"/>
        <end position="153"/>
    </location>
</feature>
<dbReference type="Pfam" id="PF03732">
    <property type="entry name" value="Retrotrans_gag"/>
    <property type="match status" value="1"/>
</dbReference>
<feature type="compositionally biased region" description="Polar residues" evidence="1">
    <location>
        <begin position="223"/>
        <end position="237"/>
    </location>
</feature>
<dbReference type="InterPro" id="IPR005162">
    <property type="entry name" value="Retrotrans_gag_dom"/>
</dbReference>
<feature type="compositionally biased region" description="Low complexity" evidence="1">
    <location>
        <begin position="192"/>
        <end position="204"/>
    </location>
</feature>
<accession>A0A5D3BVX3</accession>
<dbReference type="EMBL" id="SSTE01005668">
    <property type="protein sequence ID" value="KAA0060624.1"/>
    <property type="molecule type" value="Genomic_DNA"/>
</dbReference>
<evidence type="ECO:0000259" key="2">
    <source>
        <dbReference type="Pfam" id="PF03732"/>
    </source>
</evidence>
<name>A0A5D3BVX3_CUCMM</name>
<dbReference type="EMBL" id="SSTD01015735">
    <property type="protein sequence ID" value="TYK02249.1"/>
    <property type="molecule type" value="Genomic_DNA"/>
</dbReference>
<dbReference type="Proteomes" id="UP000321947">
    <property type="component" value="Unassembled WGS sequence"/>
</dbReference>
<comment type="caution">
    <text evidence="4">The sequence shown here is derived from an EMBL/GenBank/DDBJ whole genome shotgun (WGS) entry which is preliminary data.</text>
</comment>
<evidence type="ECO:0000313" key="6">
    <source>
        <dbReference type="Proteomes" id="UP000321947"/>
    </source>
</evidence>
<organism evidence="4 6">
    <name type="scientific">Cucumis melo var. makuwa</name>
    <name type="common">Oriental melon</name>
    <dbReference type="NCBI Taxonomy" id="1194695"/>
    <lineage>
        <taxon>Eukaryota</taxon>
        <taxon>Viridiplantae</taxon>
        <taxon>Streptophyta</taxon>
        <taxon>Embryophyta</taxon>
        <taxon>Tracheophyta</taxon>
        <taxon>Spermatophyta</taxon>
        <taxon>Magnoliopsida</taxon>
        <taxon>eudicotyledons</taxon>
        <taxon>Gunneridae</taxon>
        <taxon>Pentapetalae</taxon>
        <taxon>rosids</taxon>
        <taxon>fabids</taxon>
        <taxon>Cucurbitales</taxon>
        <taxon>Cucurbitaceae</taxon>
        <taxon>Benincaseae</taxon>
        <taxon>Cucumis</taxon>
    </lineage>
</organism>
<gene>
    <name evidence="4" type="ORF">E5676_scaffold18G00480</name>
    <name evidence="3" type="ORF">E6C27_scaffold22G005040</name>
</gene>